<dbReference type="InterPro" id="IPR011051">
    <property type="entry name" value="RmlC_Cupin_sf"/>
</dbReference>
<accession>A0A1M6NY12</accession>
<dbReference type="PANTHER" id="PTHR43280">
    <property type="entry name" value="ARAC-FAMILY TRANSCRIPTIONAL REGULATOR"/>
    <property type="match status" value="1"/>
</dbReference>
<gene>
    <name evidence="5" type="ORF">SAMN02745136_01507</name>
</gene>
<keyword evidence="1" id="KW-0805">Transcription regulation</keyword>
<dbReference type="Proteomes" id="UP000184386">
    <property type="component" value="Unassembled WGS sequence"/>
</dbReference>
<dbReference type="AlphaFoldDB" id="A0A1M6NY12"/>
<dbReference type="Pfam" id="PF12833">
    <property type="entry name" value="HTH_18"/>
    <property type="match status" value="1"/>
</dbReference>
<evidence type="ECO:0000256" key="2">
    <source>
        <dbReference type="ARBA" id="ARBA00023125"/>
    </source>
</evidence>
<dbReference type="InterPro" id="IPR018060">
    <property type="entry name" value="HTH_AraC"/>
</dbReference>
<dbReference type="PROSITE" id="PS01124">
    <property type="entry name" value="HTH_ARAC_FAMILY_2"/>
    <property type="match status" value="1"/>
</dbReference>
<name>A0A1M6NY12_9FIRM</name>
<dbReference type="Gene3D" id="2.60.120.10">
    <property type="entry name" value="Jelly Rolls"/>
    <property type="match status" value="1"/>
</dbReference>
<evidence type="ECO:0000256" key="3">
    <source>
        <dbReference type="ARBA" id="ARBA00023163"/>
    </source>
</evidence>
<dbReference type="InterPro" id="IPR009057">
    <property type="entry name" value="Homeodomain-like_sf"/>
</dbReference>
<evidence type="ECO:0000256" key="1">
    <source>
        <dbReference type="ARBA" id="ARBA00023015"/>
    </source>
</evidence>
<dbReference type="SUPFAM" id="SSF46689">
    <property type="entry name" value="Homeodomain-like"/>
    <property type="match status" value="2"/>
</dbReference>
<organism evidence="5 6">
    <name type="scientific">Anaerocolumna jejuensis DSM 15929</name>
    <dbReference type="NCBI Taxonomy" id="1121322"/>
    <lineage>
        <taxon>Bacteria</taxon>
        <taxon>Bacillati</taxon>
        <taxon>Bacillota</taxon>
        <taxon>Clostridia</taxon>
        <taxon>Lachnospirales</taxon>
        <taxon>Lachnospiraceae</taxon>
        <taxon>Anaerocolumna</taxon>
    </lineage>
</organism>
<evidence type="ECO:0000313" key="5">
    <source>
        <dbReference type="EMBL" id="SHK00542.1"/>
    </source>
</evidence>
<dbReference type="SUPFAM" id="SSF51182">
    <property type="entry name" value="RmlC-like cupins"/>
    <property type="match status" value="1"/>
</dbReference>
<dbReference type="GO" id="GO:0003700">
    <property type="term" value="F:DNA-binding transcription factor activity"/>
    <property type="evidence" value="ECO:0007669"/>
    <property type="project" value="InterPro"/>
</dbReference>
<reference evidence="5 6" key="1">
    <citation type="submission" date="2016-11" db="EMBL/GenBank/DDBJ databases">
        <authorList>
            <person name="Jaros S."/>
            <person name="Januszkiewicz K."/>
            <person name="Wedrychowicz H."/>
        </authorList>
    </citation>
    <scope>NUCLEOTIDE SEQUENCE [LARGE SCALE GENOMIC DNA]</scope>
    <source>
        <strain evidence="5 6">DSM 15929</strain>
    </source>
</reference>
<dbReference type="EMBL" id="FRAC01000008">
    <property type="protein sequence ID" value="SHK00542.1"/>
    <property type="molecule type" value="Genomic_DNA"/>
</dbReference>
<dbReference type="Pfam" id="PF02311">
    <property type="entry name" value="AraC_binding"/>
    <property type="match status" value="1"/>
</dbReference>
<dbReference type="STRING" id="1121322.SAMN02745136_01507"/>
<dbReference type="SMART" id="SM00342">
    <property type="entry name" value="HTH_ARAC"/>
    <property type="match status" value="1"/>
</dbReference>
<evidence type="ECO:0000313" key="6">
    <source>
        <dbReference type="Proteomes" id="UP000184386"/>
    </source>
</evidence>
<keyword evidence="6" id="KW-1185">Reference proteome</keyword>
<sequence>MVHEKVYEEQMHHKTAELPIALHRLEYPEGTDILFYLHWHQEFEFLVVTGGYIEFTIEDRTYTLSPNDCVFINSNFYHSARASAKSKCSFFAVDFSYEFLIENLNTHFAREYIRPVLNGNIIFPEMVRGKAAPPDSWQAQAIGHLQDINCCPEDALAVHELMIKTRIYQVWELFYIHAVCNNKQSTMELMEKNRLKPVLDFIRENYSYEITLSELSELLPMSEGQFCRVFKDVMRLSPFQYLMRYRIMQSCSLLIETDKKIGEIANLSGFNNISYYNRVFYKIIHCTPKQYRLYYNE</sequence>
<dbReference type="RefSeq" id="WP_073274401.1">
    <property type="nucleotide sequence ID" value="NZ_FRAC01000008.1"/>
</dbReference>
<keyword evidence="3" id="KW-0804">Transcription</keyword>
<dbReference type="CDD" id="cd02209">
    <property type="entry name" value="cupin_XRE_C"/>
    <property type="match status" value="1"/>
</dbReference>
<dbReference type="InterPro" id="IPR014710">
    <property type="entry name" value="RmlC-like_jellyroll"/>
</dbReference>
<protein>
    <submittedName>
        <fullName evidence="5">AraC-type DNA-binding protein</fullName>
    </submittedName>
</protein>
<dbReference type="PANTHER" id="PTHR43280:SF28">
    <property type="entry name" value="HTH-TYPE TRANSCRIPTIONAL ACTIVATOR RHAS"/>
    <property type="match status" value="1"/>
</dbReference>
<dbReference type="InterPro" id="IPR003313">
    <property type="entry name" value="AraC-bd"/>
</dbReference>
<dbReference type="GO" id="GO:0043565">
    <property type="term" value="F:sequence-specific DNA binding"/>
    <property type="evidence" value="ECO:0007669"/>
    <property type="project" value="InterPro"/>
</dbReference>
<feature type="domain" description="HTH araC/xylS-type" evidence="4">
    <location>
        <begin position="196"/>
        <end position="294"/>
    </location>
</feature>
<proteinExistence type="predicted"/>
<evidence type="ECO:0000259" key="4">
    <source>
        <dbReference type="PROSITE" id="PS01124"/>
    </source>
</evidence>
<dbReference type="Gene3D" id="1.10.10.60">
    <property type="entry name" value="Homeodomain-like"/>
    <property type="match status" value="2"/>
</dbReference>
<dbReference type="OrthoDB" id="1650670at2"/>
<keyword evidence="2 5" id="KW-0238">DNA-binding</keyword>